<dbReference type="SUPFAM" id="SSF53300">
    <property type="entry name" value="vWA-like"/>
    <property type="match status" value="1"/>
</dbReference>
<dbReference type="EMBL" id="CAJVQB010003941">
    <property type="protein sequence ID" value="CAG8622143.1"/>
    <property type="molecule type" value="Genomic_DNA"/>
</dbReference>
<name>A0ABN7UKZ5_GIGMA</name>
<proteinExistence type="predicted"/>
<organism evidence="2 3">
    <name type="scientific">Gigaspora margarita</name>
    <dbReference type="NCBI Taxonomy" id="4874"/>
    <lineage>
        <taxon>Eukaryota</taxon>
        <taxon>Fungi</taxon>
        <taxon>Fungi incertae sedis</taxon>
        <taxon>Mucoromycota</taxon>
        <taxon>Glomeromycotina</taxon>
        <taxon>Glomeromycetes</taxon>
        <taxon>Diversisporales</taxon>
        <taxon>Gigasporaceae</taxon>
        <taxon>Gigaspora</taxon>
    </lineage>
</organism>
<evidence type="ECO:0000259" key="1">
    <source>
        <dbReference type="Pfam" id="PF07002"/>
    </source>
</evidence>
<dbReference type="PANTHER" id="PTHR10857">
    <property type="entry name" value="COPINE"/>
    <property type="match status" value="1"/>
</dbReference>
<dbReference type="InterPro" id="IPR045052">
    <property type="entry name" value="Copine"/>
</dbReference>
<evidence type="ECO:0000313" key="3">
    <source>
        <dbReference type="Proteomes" id="UP000789901"/>
    </source>
</evidence>
<accession>A0ABN7UKZ5</accession>
<dbReference type="InterPro" id="IPR036465">
    <property type="entry name" value="vWFA_dom_sf"/>
</dbReference>
<gene>
    <name evidence="2" type="ORF">GMARGA_LOCUS7897</name>
</gene>
<dbReference type="PANTHER" id="PTHR10857:SF106">
    <property type="entry name" value="C2 DOMAIN-CONTAINING PROTEIN"/>
    <property type="match status" value="1"/>
</dbReference>
<feature type="domain" description="Copine C-terminal" evidence="1">
    <location>
        <begin position="69"/>
        <end position="254"/>
    </location>
</feature>
<evidence type="ECO:0000313" key="2">
    <source>
        <dbReference type="EMBL" id="CAG8622143.1"/>
    </source>
</evidence>
<dbReference type="Pfam" id="PF07002">
    <property type="entry name" value="Copine"/>
    <property type="match status" value="1"/>
</dbReference>
<dbReference type="Proteomes" id="UP000789901">
    <property type="component" value="Unassembled WGS sequence"/>
</dbReference>
<sequence>MLALCKELFLKNMVKFDYHIKKEKIFLDYIEGGLEIQLSIAVDFTASNFDHGIDLHGLKSKNSKYEHAMYLVDGHIPVYRFGGEFYGNSTVFHNFLCGSSYNTGISRAINIYKHSLQNVNLSGPTNFSPIIQTISNNLKELVSMQDNVYAILLIITNGIISDLTNTIEIILNATIYPLSILIVGVGNADFSNMTLLDNELLKCKWNGNLHPRDIVHFVRINDFIQDTIDLPKAVLKEIPDQIIEYMKYHNIEPKRSNNKMEILSSLLPAYTESLQI</sequence>
<dbReference type="InterPro" id="IPR010734">
    <property type="entry name" value="Copine_C"/>
</dbReference>
<protein>
    <submittedName>
        <fullName evidence="2">2285_t:CDS:1</fullName>
    </submittedName>
</protein>
<keyword evidence="3" id="KW-1185">Reference proteome</keyword>
<reference evidence="2 3" key="1">
    <citation type="submission" date="2021-06" db="EMBL/GenBank/DDBJ databases">
        <authorList>
            <person name="Kallberg Y."/>
            <person name="Tangrot J."/>
            <person name="Rosling A."/>
        </authorList>
    </citation>
    <scope>NUCLEOTIDE SEQUENCE [LARGE SCALE GENOMIC DNA]</scope>
    <source>
        <strain evidence="2 3">120-4 pot B 10/14</strain>
    </source>
</reference>
<comment type="caution">
    <text evidence="2">The sequence shown here is derived from an EMBL/GenBank/DDBJ whole genome shotgun (WGS) entry which is preliminary data.</text>
</comment>